<dbReference type="Proteomes" id="UP001596513">
    <property type="component" value="Unassembled WGS sequence"/>
</dbReference>
<feature type="signal peptide" evidence="1">
    <location>
        <begin position="1"/>
        <end position="20"/>
    </location>
</feature>
<accession>A0ABW2U5E3</accession>
<keyword evidence="1" id="KW-0732">Signal</keyword>
<dbReference type="RefSeq" id="WP_380204147.1">
    <property type="nucleotide sequence ID" value="NZ_JBHTEK010000001.1"/>
</dbReference>
<proteinExistence type="predicted"/>
<evidence type="ECO:0000313" key="3">
    <source>
        <dbReference type="Proteomes" id="UP001596513"/>
    </source>
</evidence>
<evidence type="ECO:0000313" key="2">
    <source>
        <dbReference type="EMBL" id="MFC7668657.1"/>
    </source>
</evidence>
<organism evidence="2 3">
    <name type="scientific">Hymenobacter humi</name>
    <dbReference type="NCBI Taxonomy" id="1411620"/>
    <lineage>
        <taxon>Bacteria</taxon>
        <taxon>Pseudomonadati</taxon>
        <taxon>Bacteroidota</taxon>
        <taxon>Cytophagia</taxon>
        <taxon>Cytophagales</taxon>
        <taxon>Hymenobacteraceae</taxon>
        <taxon>Hymenobacter</taxon>
    </lineage>
</organism>
<sequence length="84" mass="9078">MPFLRSLLAAVAFFSTLAGAHGQRVGTFYSHVIARSDAEMLFAYFYNGKTGVYKFDLTTAAITPFLPPNGRHPGLTHAADGKSL</sequence>
<evidence type="ECO:0000256" key="1">
    <source>
        <dbReference type="SAM" id="SignalP"/>
    </source>
</evidence>
<comment type="caution">
    <text evidence="2">The sequence shown here is derived from an EMBL/GenBank/DDBJ whole genome shotgun (WGS) entry which is preliminary data.</text>
</comment>
<feature type="chain" id="PRO_5045103621" evidence="1">
    <location>
        <begin position="21"/>
        <end position="84"/>
    </location>
</feature>
<name>A0ABW2U5E3_9BACT</name>
<dbReference type="EMBL" id="JBHTEK010000001">
    <property type="protein sequence ID" value="MFC7668657.1"/>
    <property type="molecule type" value="Genomic_DNA"/>
</dbReference>
<keyword evidence="3" id="KW-1185">Reference proteome</keyword>
<gene>
    <name evidence="2" type="ORF">ACFQT0_15730</name>
</gene>
<reference evidence="3" key="1">
    <citation type="journal article" date="2019" name="Int. J. Syst. Evol. Microbiol.">
        <title>The Global Catalogue of Microorganisms (GCM) 10K type strain sequencing project: providing services to taxonomists for standard genome sequencing and annotation.</title>
        <authorList>
            <consortium name="The Broad Institute Genomics Platform"/>
            <consortium name="The Broad Institute Genome Sequencing Center for Infectious Disease"/>
            <person name="Wu L."/>
            <person name="Ma J."/>
        </authorList>
    </citation>
    <scope>NUCLEOTIDE SEQUENCE [LARGE SCALE GENOMIC DNA]</scope>
    <source>
        <strain evidence="3">JCM 19635</strain>
    </source>
</reference>
<protein>
    <submittedName>
        <fullName evidence="2">Uncharacterized protein</fullName>
    </submittedName>
</protein>